<evidence type="ECO:0000313" key="3">
    <source>
        <dbReference type="EMBL" id="ORW04561.1"/>
    </source>
</evidence>
<organism evidence="3 4">
    <name type="scientific">Mycobacterium kyorinense</name>
    <dbReference type="NCBI Taxonomy" id="487514"/>
    <lineage>
        <taxon>Bacteria</taxon>
        <taxon>Bacillati</taxon>
        <taxon>Actinomycetota</taxon>
        <taxon>Actinomycetes</taxon>
        <taxon>Mycobacteriales</taxon>
        <taxon>Mycobacteriaceae</taxon>
        <taxon>Mycobacterium</taxon>
    </lineage>
</organism>
<comment type="similarity">
    <text evidence="1">Belongs to the WXG100 family.</text>
</comment>
<dbReference type="NCBIfam" id="TIGR03930">
    <property type="entry name" value="WXG100_ESAT6"/>
    <property type="match status" value="1"/>
</dbReference>
<dbReference type="RefSeq" id="WP_045381919.1">
    <property type="nucleotide sequence ID" value="NZ_BBKA01000079.1"/>
</dbReference>
<dbReference type="InterPro" id="IPR036689">
    <property type="entry name" value="ESAT-6-like_sf"/>
</dbReference>
<comment type="caution">
    <text evidence="3">The sequence shown here is derived from an EMBL/GenBank/DDBJ whole genome shotgun (WGS) entry which is preliminary data.</text>
</comment>
<keyword evidence="4" id="KW-1185">Reference proteome</keyword>
<dbReference type="Proteomes" id="UP000193487">
    <property type="component" value="Unassembled WGS sequence"/>
</dbReference>
<dbReference type="EMBL" id="LQPE01000103">
    <property type="protein sequence ID" value="ORW04561.1"/>
    <property type="molecule type" value="Genomic_DNA"/>
</dbReference>
<proteinExistence type="inferred from homology"/>
<keyword evidence="2" id="KW-0175">Coiled coil</keyword>
<dbReference type="Pfam" id="PF06013">
    <property type="entry name" value="WXG100"/>
    <property type="match status" value="1"/>
</dbReference>
<dbReference type="SUPFAM" id="SSF140453">
    <property type="entry name" value="EsxAB dimer-like"/>
    <property type="match status" value="1"/>
</dbReference>
<dbReference type="Gene3D" id="1.10.287.1060">
    <property type="entry name" value="ESAT-6-like"/>
    <property type="match status" value="1"/>
</dbReference>
<dbReference type="InterPro" id="IPR010310">
    <property type="entry name" value="T7SS_ESAT-6-like"/>
</dbReference>
<protein>
    <recommendedName>
        <fullName evidence="1">ESAT-6-like protein</fullName>
    </recommendedName>
</protein>
<evidence type="ECO:0000256" key="1">
    <source>
        <dbReference type="RuleBase" id="RU362001"/>
    </source>
</evidence>
<reference evidence="3 4" key="1">
    <citation type="submission" date="2016-01" db="EMBL/GenBank/DDBJ databases">
        <title>The new phylogeny of the genus Mycobacterium.</title>
        <authorList>
            <person name="Tarcisio F."/>
            <person name="Conor M."/>
            <person name="Antonella G."/>
            <person name="Elisabetta G."/>
            <person name="Giulia F.S."/>
            <person name="Sara T."/>
            <person name="Anna F."/>
            <person name="Clotilde B."/>
            <person name="Roberto B."/>
            <person name="Veronica D.S."/>
            <person name="Fabio R."/>
            <person name="Monica P."/>
            <person name="Olivier J."/>
            <person name="Enrico T."/>
            <person name="Nicola S."/>
        </authorList>
    </citation>
    <scope>NUCLEOTIDE SEQUENCE [LARGE SCALE GENOMIC DNA]</scope>
    <source>
        <strain evidence="3 4">DSM 45166</strain>
    </source>
</reference>
<accession>A0A1X1Y0K6</accession>
<dbReference type="AlphaFoldDB" id="A0A1X1Y0K6"/>
<sequence length="95" mass="10899">MNRYRIELEELSAFVDRLEAFEQRAESIAADVDQQIAQLHEGWFGSAAEQHQARHNEWMAAAEEMREAVAELRAAAKTAHRNYTEVIAINTAMWP</sequence>
<gene>
    <name evidence="3" type="ORF">AWC14_02990</name>
</gene>
<evidence type="ECO:0000313" key="4">
    <source>
        <dbReference type="Proteomes" id="UP000193487"/>
    </source>
</evidence>
<evidence type="ECO:0000256" key="2">
    <source>
        <dbReference type="SAM" id="Coils"/>
    </source>
</evidence>
<dbReference type="OrthoDB" id="4380842at2"/>
<name>A0A1X1Y0K6_9MYCO</name>
<feature type="coiled-coil region" evidence="2">
    <location>
        <begin position="18"/>
        <end position="82"/>
    </location>
</feature>